<dbReference type="Proteomes" id="UP000012673">
    <property type="component" value="Segment"/>
</dbReference>
<accession>M9QT08</accession>
<dbReference type="GeneID" id="16207292"/>
<keyword evidence="2" id="KW-1185">Reference proteome</keyword>
<evidence type="ECO:0000313" key="1">
    <source>
        <dbReference type="EMBL" id="AGI61405.1"/>
    </source>
</evidence>
<dbReference type="RefSeq" id="YP_008059744.1">
    <property type="nucleotide sequence ID" value="NC_021331.1"/>
</dbReference>
<gene>
    <name evidence="1" type="ORF">pSf1_0022</name>
</gene>
<reference evidence="1 2" key="1">
    <citation type="journal article" date="2013" name="Res. Microbiol.">
        <title>Characterization and complete genome sequence of the Shigella bacteriophage pSf-1.</title>
        <authorList>
            <person name="Jun J.W."/>
            <person name="Kim J.H."/>
            <person name="Shin S.P."/>
            <person name="Han J.E."/>
            <person name="Chai J.Y."/>
            <person name="Park S.C."/>
        </authorList>
    </citation>
    <scope>NUCLEOTIDE SEQUENCE [LARGE SCALE GENOMIC DNA]</scope>
</reference>
<dbReference type="EMBL" id="KC710998">
    <property type="protein sequence ID" value="AGI61405.1"/>
    <property type="molecule type" value="Genomic_DNA"/>
</dbReference>
<protein>
    <submittedName>
        <fullName evidence="1">Uncharacterized protein</fullName>
    </submittedName>
</protein>
<sequence length="82" mass="9128">MSQDGFFERLQKAEDAGLNKEAALEVAYKIRTLDDALGEMDMDHECGAAFADPTMIVNDCGCNFDPNCPDAFRFEVMKCIKV</sequence>
<proteinExistence type="predicted"/>
<dbReference type="KEGG" id="vg:16207292"/>
<organism evidence="1 2">
    <name type="scientific">Shigella phage pSf-1</name>
    <dbReference type="NCBI Taxonomy" id="2496551"/>
    <lineage>
        <taxon>Viruses</taxon>
        <taxon>Duplodnaviria</taxon>
        <taxon>Heunggongvirae</taxon>
        <taxon>Uroviricota</taxon>
        <taxon>Caudoviricetes</taxon>
        <taxon>Drexlerviridae</taxon>
        <taxon>Tempevirinae</taxon>
        <taxon>Hanrivervirus</taxon>
        <taxon>Hanrivervirus pSf1</taxon>
    </lineage>
</organism>
<name>M9QT08_9CAUD</name>
<evidence type="ECO:0000313" key="2">
    <source>
        <dbReference type="Proteomes" id="UP000012673"/>
    </source>
</evidence>